<gene>
    <name evidence="2" type="ORF">STAFG_8354</name>
</gene>
<feature type="compositionally biased region" description="Low complexity" evidence="1">
    <location>
        <begin position="133"/>
        <end position="146"/>
    </location>
</feature>
<dbReference type="Proteomes" id="UP000015001">
    <property type="component" value="Unassembled WGS sequence"/>
</dbReference>
<dbReference type="HOGENOM" id="CLU_1389499_0_0_11"/>
<dbReference type="EMBL" id="AOPY01001690">
    <property type="protein sequence ID" value="EPJ34584.1"/>
    <property type="molecule type" value="Genomic_DNA"/>
</dbReference>
<sequence>MHVHLARRPHGTVSPSEVVGPSRGSRAGPAASERSRYATARCGPARFCPYVLCGFGPADAGAAAARQPGEGRRRPPARPRRVAGERPAPSYGRPRPGRTPRPHGADAAHEAPPRSPPPAVRRPWRRWVQDAPAPRTAHAGGRTARASRAELRTAEQEAGAADARWPGRARQAWGYGIVWAQVLRALAPFGHSGSHG</sequence>
<evidence type="ECO:0000313" key="3">
    <source>
        <dbReference type="Proteomes" id="UP000015001"/>
    </source>
</evidence>
<organism evidence="2 3">
    <name type="scientific">Streptomyces afghaniensis 772</name>
    <dbReference type="NCBI Taxonomy" id="1283301"/>
    <lineage>
        <taxon>Bacteria</taxon>
        <taxon>Bacillati</taxon>
        <taxon>Actinomycetota</taxon>
        <taxon>Actinomycetes</taxon>
        <taxon>Kitasatosporales</taxon>
        <taxon>Streptomycetaceae</taxon>
        <taxon>Streptomyces</taxon>
    </lineage>
</organism>
<feature type="region of interest" description="Disordered" evidence="1">
    <location>
        <begin position="59"/>
        <end position="166"/>
    </location>
</feature>
<accession>S4N9W0</accession>
<feature type="compositionally biased region" description="Basic and acidic residues" evidence="1">
    <location>
        <begin position="103"/>
        <end position="112"/>
    </location>
</feature>
<feature type="compositionally biased region" description="Basic residues" evidence="1">
    <location>
        <begin position="1"/>
        <end position="10"/>
    </location>
</feature>
<evidence type="ECO:0000256" key="1">
    <source>
        <dbReference type="SAM" id="MobiDB-lite"/>
    </source>
</evidence>
<keyword evidence="3" id="KW-1185">Reference proteome</keyword>
<name>S4N9W0_9ACTN</name>
<proteinExistence type="predicted"/>
<protein>
    <submittedName>
        <fullName evidence="2">Uncharacterized protein</fullName>
    </submittedName>
</protein>
<dbReference type="AlphaFoldDB" id="S4N9W0"/>
<feature type="region of interest" description="Disordered" evidence="1">
    <location>
        <begin position="1"/>
        <end position="38"/>
    </location>
</feature>
<reference evidence="2 3" key="1">
    <citation type="submission" date="2013-02" db="EMBL/GenBank/DDBJ databases">
        <title>Draft Genome Sequence of Streptomyces afghaniensis, Which Produces Compounds of the Julimycin B-Complex.</title>
        <authorList>
            <person name="Gruening B.A."/>
            <person name="Praeg A."/>
            <person name="Erxleben A."/>
            <person name="Guenther S."/>
            <person name="Fiedler H.-P."/>
            <person name="Goodfellow M."/>
            <person name="Mueller M."/>
        </authorList>
    </citation>
    <scope>NUCLEOTIDE SEQUENCE [LARGE SCALE GENOMIC DNA]</scope>
    <source>
        <strain evidence="2 3">772</strain>
    </source>
</reference>
<feature type="compositionally biased region" description="Low complexity" evidence="1">
    <location>
        <begin position="85"/>
        <end position="94"/>
    </location>
</feature>
<dbReference type="PATRIC" id="fig|1283301.3.peg.8290"/>
<feature type="compositionally biased region" description="Low complexity" evidence="1">
    <location>
        <begin position="59"/>
        <end position="68"/>
    </location>
</feature>
<comment type="caution">
    <text evidence="2">The sequence shown here is derived from an EMBL/GenBank/DDBJ whole genome shotgun (WGS) entry which is preliminary data.</text>
</comment>
<evidence type="ECO:0000313" key="2">
    <source>
        <dbReference type="EMBL" id="EPJ34584.1"/>
    </source>
</evidence>